<accession>A0A1F7I274</accession>
<dbReference type="Gene3D" id="2.60.40.680">
    <property type="match status" value="1"/>
</dbReference>
<gene>
    <name evidence="2" type="ORF">A3F03_02730</name>
</gene>
<evidence type="ECO:0000259" key="1">
    <source>
        <dbReference type="Pfam" id="PF00963"/>
    </source>
</evidence>
<comment type="caution">
    <text evidence="2">The sequence shown here is derived from an EMBL/GenBank/DDBJ whole genome shotgun (WGS) entry which is preliminary data.</text>
</comment>
<dbReference type="InterPro" id="IPR008965">
    <property type="entry name" value="CBM2/CBM3_carb-bd_dom_sf"/>
</dbReference>
<organism evidence="2 3">
    <name type="scientific">Candidatus Roizmanbacteria bacterium RIFCSPHIGHO2_12_FULL_41_11</name>
    <dbReference type="NCBI Taxonomy" id="1802052"/>
    <lineage>
        <taxon>Bacteria</taxon>
        <taxon>Candidatus Roizmaniibacteriota</taxon>
    </lineage>
</organism>
<dbReference type="EMBL" id="MGAC01000040">
    <property type="protein sequence ID" value="OGK37476.1"/>
    <property type="molecule type" value="Genomic_DNA"/>
</dbReference>
<feature type="domain" description="Cohesin" evidence="1">
    <location>
        <begin position="71"/>
        <end position="180"/>
    </location>
</feature>
<dbReference type="InterPro" id="IPR002102">
    <property type="entry name" value="Cohesin_dom"/>
</dbReference>
<evidence type="ECO:0000313" key="3">
    <source>
        <dbReference type="Proteomes" id="UP000176803"/>
    </source>
</evidence>
<name>A0A1F7I274_9BACT</name>
<dbReference type="AlphaFoldDB" id="A0A1F7I274"/>
<protein>
    <recommendedName>
        <fullName evidence="1">Cohesin domain-containing protein</fullName>
    </recommendedName>
</protein>
<dbReference type="SUPFAM" id="SSF49384">
    <property type="entry name" value="Carbohydrate-binding domain"/>
    <property type="match status" value="1"/>
</dbReference>
<dbReference type="GO" id="GO:0000272">
    <property type="term" value="P:polysaccharide catabolic process"/>
    <property type="evidence" value="ECO:0007669"/>
    <property type="project" value="InterPro"/>
</dbReference>
<evidence type="ECO:0000313" key="2">
    <source>
        <dbReference type="EMBL" id="OGK37476.1"/>
    </source>
</evidence>
<proteinExistence type="predicted"/>
<reference evidence="2 3" key="1">
    <citation type="journal article" date="2016" name="Nat. Commun.">
        <title>Thousands of microbial genomes shed light on interconnected biogeochemical processes in an aquifer system.</title>
        <authorList>
            <person name="Anantharaman K."/>
            <person name="Brown C.T."/>
            <person name="Hug L.A."/>
            <person name="Sharon I."/>
            <person name="Castelle C.J."/>
            <person name="Probst A.J."/>
            <person name="Thomas B.C."/>
            <person name="Singh A."/>
            <person name="Wilkins M.J."/>
            <person name="Karaoz U."/>
            <person name="Brodie E.L."/>
            <person name="Williams K.H."/>
            <person name="Hubbard S.S."/>
            <person name="Banfield J.F."/>
        </authorList>
    </citation>
    <scope>NUCLEOTIDE SEQUENCE [LARGE SCALE GENOMIC DNA]</scope>
</reference>
<dbReference type="Pfam" id="PF00963">
    <property type="entry name" value="Cohesin"/>
    <property type="match status" value="1"/>
</dbReference>
<dbReference type="Proteomes" id="UP000176803">
    <property type="component" value="Unassembled WGS sequence"/>
</dbReference>
<dbReference type="GO" id="GO:0030246">
    <property type="term" value="F:carbohydrate binding"/>
    <property type="evidence" value="ECO:0007669"/>
    <property type="project" value="InterPro"/>
</dbReference>
<sequence length="204" mass="21134">MSRRTLILIVVLIGITAILLAIALTPKQAPVPSVQKPTPGISYAQTTLRINNTPTAVNSTSSAVPVYSTDVTITTGNNKVNAVQLELAFDVIYLYNVDIKPGPLFQNSVELLKKVDNQKGTISYALAGGIGQKGVTGGGTVAVITFSQKGKPGDLARINFLPKTLVTAQGIDKSVLKTAVGATFEVAGASATSPQQNTGSPSAQ</sequence>